<accession>A0A183SSG4</accession>
<dbReference type="InterPro" id="IPR036322">
    <property type="entry name" value="WD40_repeat_dom_sf"/>
</dbReference>
<dbReference type="PROSITE" id="PS50082">
    <property type="entry name" value="WD_REPEATS_2"/>
    <property type="match status" value="1"/>
</dbReference>
<keyword evidence="4" id="KW-1185">Reference proteome</keyword>
<gene>
    <name evidence="3" type="ORF">SSLN_LOCUS7162</name>
</gene>
<keyword evidence="1" id="KW-0853">WD repeat</keyword>
<dbReference type="InterPro" id="IPR052208">
    <property type="entry name" value="DmX-like/RAVE_component"/>
</dbReference>
<organism evidence="5">
    <name type="scientific">Schistocephalus solidus</name>
    <name type="common">Tapeworm</name>
    <dbReference type="NCBI Taxonomy" id="70667"/>
    <lineage>
        <taxon>Eukaryota</taxon>
        <taxon>Metazoa</taxon>
        <taxon>Spiralia</taxon>
        <taxon>Lophotrochozoa</taxon>
        <taxon>Platyhelminthes</taxon>
        <taxon>Cestoda</taxon>
        <taxon>Eucestoda</taxon>
        <taxon>Diphyllobothriidea</taxon>
        <taxon>Diphyllobothriidae</taxon>
        <taxon>Schistocephalus</taxon>
    </lineage>
</organism>
<evidence type="ECO:0000313" key="5">
    <source>
        <dbReference type="WBParaSite" id="SSLN_0000739701-mRNA-1"/>
    </source>
</evidence>
<evidence type="ECO:0000256" key="1">
    <source>
        <dbReference type="PROSITE-ProRule" id="PRU00221"/>
    </source>
</evidence>
<feature type="compositionally biased region" description="Pro residues" evidence="2">
    <location>
        <begin position="420"/>
        <end position="434"/>
    </location>
</feature>
<dbReference type="STRING" id="70667.A0A183SSG4"/>
<feature type="region of interest" description="Disordered" evidence="2">
    <location>
        <begin position="383"/>
        <end position="436"/>
    </location>
</feature>
<feature type="repeat" description="WD" evidence="1">
    <location>
        <begin position="1257"/>
        <end position="1298"/>
    </location>
</feature>
<feature type="compositionally biased region" description="Pro residues" evidence="2">
    <location>
        <begin position="383"/>
        <end position="402"/>
    </location>
</feature>
<dbReference type="Gene3D" id="2.130.10.10">
    <property type="entry name" value="YVTN repeat-like/Quinoprotein amine dehydrogenase"/>
    <property type="match status" value="1"/>
</dbReference>
<dbReference type="OrthoDB" id="6279537at2759"/>
<evidence type="ECO:0000313" key="4">
    <source>
        <dbReference type="Proteomes" id="UP000275846"/>
    </source>
</evidence>
<dbReference type="PANTHER" id="PTHR13950:SF9">
    <property type="entry name" value="RABCONNECTIN-3A"/>
    <property type="match status" value="1"/>
</dbReference>
<dbReference type="PANTHER" id="PTHR13950">
    <property type="entry name" value="RABCONNECTIN-RELATED"/>
    <property type="match status" value="1"/>
</dbReference>
<dbReference type="EMBL" id="UYSU01034015">
    <property type="protein sequence ID" value="VDL93547.1"/>
    <property type="molecule type" value="Genomic_DNA"/>
</dbReference>
<dbReference type="GO" id="GO:0043291">
    <property type="term" value="C:RAVE complex"/>
    <property type="evidence" value="ECO:0007669"/>
    <property type="project" value="TreeGrafter"/>
</dbReference>
<reference evidence="3 4" key="2">
    <citation type="submission" date="2018-11" db="EMBL/GenBank/DDBJ databases">
        <authorList>
            <consortium name="Pathogen Informatics"/>
        </authorList>
    </citation>
    <scope>NUCLEOTIDE SEQUENCE [LARGE SCALE GENOMIC DNA]</scope>
    <source>
        <strain evidence="3 4">NST_G2</strain>
    </source>
</reference>
<dbReference type="Proteomes" id="UP000275846">
    <property type="component" value="Unassembled WGS sequence"/>
</dbReference>
<reference evidence="5" key="1">
    <citation type="submission" date="2016-06" db="UniProtKB">
        <authorList>
            <consortium name="WormBaseParasite"/>
        </authorList>
    </citation>
    <scope>IDENTIFICATION</scope>
</reference>
<evidence type="ECO:0000313" key="3">
    <source>
        <dbReference type="EMBL" id="VDL93547.1"/>
    </source>
</evidence>
<dbReference type="SMART" id="SM00320">
    <property type="entry name" value="WD40"/>
    <property type="match status" value="3"/>
</dbReference>
<name>A0A183SSG4_SCHSO</name>
<proteinExistence type="predicted"/>
<feature type="region of interest" description="Disordered" evidence="2">
    <location>
        <begin position="1"/>
        <end position="51"/>
    </location>
</feature>
<evidence type="ECO:0000256" key="2">
    <source>
        <dbReference type="SAM" id="MobiDB-lite"/>
    </source>
</evidence>
<dbReference type="GO" id="GO:0007035">
    <property type="term" value="P:vacuolar acidification"/>
    <property type="evidence" value="ECO:0007669"/>
    <property type="project" value="TreeGrafter"/>
</dbReference>
<protein>
    <submittedName>
        <fullName evidence="5">WD_REPEATS_REGION domain-containing protein</fullName>
    </submittedName>
</protein>
<dbReference type="InterPro" id="IPR015943">
    <property type="entry name" value="WD40/YVTN_repeat-like_dom_sf"/>
</dbReference>
<dbReference type="WBParaSite" id="SSLN_0000739701-mRNA-1">
    <property type="protein sequence ID" value="SSLN_0000739701-mRNA-1"/>
    <property type="gene ID" value="SSLN_0000739701"/>
</dbReference>
<sequence length="1389" mass="150259">MFLTTSVSAQKDEEFKVTWSDEEGEDEKEPVALCSDVDTPPPNSTSPPRTSSLYLEGTYSMKPDSILTQMKFVACIRIFTEELCAFASVVSVNMPFIYSLINFCGLQGASGLDLHPVRMELLQLIAELFAASSQSVLPAISSDSSSSFATTTTTAKTSSSSTINQFLNRVPLLRSVFLIPPGVMYLPKQIFMLKSLVNDISSTLATLPPPFQLCVQVPQADDQIWMTVLRSSPHLTENENDEWGACLQKKVLLLRNLCMALSGCMFQSLSTGGWTGETFDGSNAGVAVPASAMNGRSGVSGLQSYLSSSICSNGSTQDNASRSTQCLIGLLAEVLVSVYVGLAVYALYTRDCSTLYRMVLTRLDSAAWSRVFGGIYRVKPVRPVAPPSPHLSPGQPKRPPSSPKLTPAIVATSDRAIQKPPSPKLPSPRPPSTPPVLLRSVSLTPTYPDEWFLPPQCSILSYLLEKPSAEGESASDAAFIYDSDVSSVPADYEDFKAATRRRKRRLHRLRNRVSALALDKSVRVGKDIESSPRPCLPSSGSSSNESYEQFKTTNELIVHPGCDLQMLHLNSDFDSCLSSNPHPSFGPLGLESAFCDLQAFCRESMHVGSGAEDDFGATEDEDLAEEQEGSGVRMAVHFHDVFTDCPVSGGVNFSDGDAQWMHGDSYAWRLIRFTFMHLIGQRITELTRMLNLDCEPAVVGGLLPSANKESRYLVPPPHFIPGADALIRSELEEEVGTMPSSPFGRIGLRRFSLSQNPPPMPEAAKRAINRMRYLLNPKHSPFQTRDPFSLPVKRLWFSLLNQPGLGEIFARYIFRVPKVVRPFLPPLTFAGSNSSGADECLNIEPITLKLPALSGKDRDHVFKRPTEASRVANEMLLSGPSPLQVESSIRLVHKNVEPLLCMYIAIGLPKQIIELDITNLLPPATWLMDDLEYDLEAMRNPQLKVYAEGGFDDFILYDKVPEPSDFSDRSSVQDSGVSYGSVGGSSTRRFGSQMVLRRSVPGVQKLSAHPLLPFYLCGTMSGSVHVLEWAASDPIVSTFTNTFALTPQGLAGPLTVGVRGAPVSVLCMDATGKRFGCGDTVGNFGLWNLELNSPNRHPYFNCRAHAKGVLDFTFLNGASTLLATVGAGGSPSAVTSTSSGSAVMVSAPHWSQRHRGSRGSVFRALAPSELEAASVVLWDVLLPRNRAAVMSFSEPPLDAACSCLAHVPNFSLSAATTSLQTPDGSAFISADRLLAIGTRRGEVAFLDLRKPAVLFHLTAHESAVRDILIDKATDTFVTAGADGSVKAWKLSVPRLLATFQTDAQHNRAAASIAAAALFRGNQSAAVVAASKPGISALLLLPTASETTGDDPFAPSLPLFASRFLSCGVDGCLQLCSIIPRPDPIWLSPN</sequence>
<dbReference type="InterPro" id="IPR001680">
    <property type="entry name" value="WD40_rpt"/>
</dbReference>
<dbReference type="PROSITE" id="PS50294">
    <property type="entry name" value="WD_REPEATS_REGION"/>
    <property type="match status" value="1"/>
</dbReference>
<dbReference type="SUPFAM" id="SSF50978">
    <property type="entry name" value="WD40 repeat-like"/>
    <property type="match status" value="1"/>
</dbReference>